<dbReference type="PROSITE" id="PS51762">
    <property type="entry name" value="GH16_2"/>
    <property type="match status" value="1"/>
</dbReference>
<dbReference type="GO" id="GO:0004553">
    <property type="term" value="F:hydrolase activity, hydrolyzing O-glycosyl compounds"/>
    <property type="evidence" value="ECO:0007669"/>
    <property type="project" value="InterPro"/>
</dbReference>
<dbReference type="InterPro" id="IPR003305">
    <property type="entry name" value="CenC_carb-bd"/>
</dbReference>
<reference evidence="6 7" key="1">
    <citation type="submission" date="2021-05" db="EMBL/GenBank/DDBJ databases">
        <title>Novel Bacillus species.</title>
        <authorList>
            <person name="Liu G."/>
        </authorList>
    </citation>
    <scope>NUCLEOTIDE SEQUENCE [LARGE SCALE GENOMIC DNA]</scope>
    <source>
        <strain evidence="6 7">FJAT-49732</strain>
    </source>
</reference>
<dbReference type="Proteomes" id="UP000682713">
    <property type="component" value="Unassembled WGS sequence"/>
</dbReference>
<feature type="compositionally biased region" description="Acidic residues" evidence="3">
    <location>
        <begin position="979"/>
        <end position="992"/>
    </location>
</feature>
<dbReference type="InterPro" id="IPR013320">
    <property type="entry name" value="ConA-like_dom_sf"/>
</dbReference>
<dbReference type="GO" id="GO:0005975">
    <property type="term" value="P:carbohydrate metabolic process"/>
    <property type="evidence" value="ECO:0007669"/>
    <property type="project" value="InterPro"/>
</dbReference>
<evidence type="ECO:0000256" key="3">
    <source>
        <dbReference type="SAM" id="MobiDB-lite"/>
    </source>
</evidence>
<dbReference type="CDD" id="cd08023">
    <property type="entry name" value="GH16_laminarinase_like"/>
    <property type="match status" value="1"/>
</dbReference>
<feature type="region of interest" description="Disordered" evidence="3">
    <location>
        <begin position="976"/>
        <end position="996"/>
    </location>
</feature>
<gene>
    <name evidence="6" type="ORF">KHA93_11130</name>
</gene>
<keyword evidence="2" id="KW-0378">Hydrolase</keyword>
<feature type="chain" id="PRO_5036830156" evidence="4">
    <location>
        <begin position="27"/>
        <end position="1360"/>
    </location>
</feature>
<evidence type="ECO:0000256" key="1">
    <source>
        <dbReference type="ARBA" id="ARBA00006865"/>
    </source>
</evidence>
<evidence type="ECO:0000313" key="6">
    <source>
        <dbReference type="EMBL" id="MBS4200183.1"/>
    </source>
</evidence>
<feature type="domain" description="GH16" evidence="5">
    <location>
        <begin position="61"/>
        <end position="298"/>
    </location>
</feature>
<dbReference type="EMBL" id="JAGYPJ010000001">
    <property type="protein sequence ID" value="MBS4200183.1"/>
    <property type="molecule type" value="Genomic_DNA"/>
</dbReference>
<protein>
    <submittedName>
        <fullName evidence="6">Carbohydrate binding domain-containing protein</fullName>
    </submittedName>
</protein>
<proteinExistence type="inferred from homology"/>
<accession>A0A942TMQ4</accession>
<comment type="caution">
    <text evidence="6">The sequence shown here is derived from an EMBL/GenBank/DDBJ whole genome shotgun (WGS) entry which is preliminary data.</text>
</comment>
<evidence type="ECO:0000259" key="5">
    <source>
        <dbReference type="PROSITE" id="PS51762"/>
    </source>
</evidence>
<dbReference type="SUPFAM" id="SSF49785">
    <property type="entry name" value="Galactose-binding domain-like"/>
    <property type="match status" value="5"/>
</dbReference>
<evidence type="ECO:0000256" key="4">
    <source>
        <dbReference type="SAM" id="SignalP"/>
    </source>
</evidence>
<organism evidence="6 7">
    <name type="scientific">Lederbergia citrisecunda</name>
    <dbReference type="NCBI Taxonomy" id="2833583"/>
    <lineage>
        <taxon>Bacteria</taxon>
        <taxon>Bacillati</taxon>
        <taxon>Bacillota</taxon>
        <taxon>Bacilli</taxon>
        <taxon>Bacillales</taxon>
        <taxon>Bacillaceae</taxon>
        <taxon>Lederbergia</taxon>
    </lineage>
</organism>
<name>A0A942TMQ4_9BACI</name>
<sequence>MSKKWWSLAMVFLLFFSNFFSFNAKADEISKEPPGEESEWSLVWEDNFDGEELDTSKWSIDIGNGFENPDGSWNPGWGNNELQYYHENNVKVENGKLILEGRKETVSDSRGTYQYTSGKILSRGKFSKKYGKIEAKMKLPKGKGFWPAFWMMPEDDVYGGWAASGELDIMEGKGSKPKSVGGAIHYGGGWPNNSYTAKDYNFEDGKDVTDFNVYSVEWEPGEIRWYVNGELYQKLNNWSSIGTGNAAKYSYPAPFDQEFFIILNLAIGGHFDGNPDGSTTFPGQVEVDYVRVYELTGRDYLEPVEPGFDVEELPSNAKKAINGNYIYDNAYENGFTSITNSSELENKWDYTNWNLAYMNDFNGNGTASVENIDGNPFAKININQAGNQTYSVQLIQNITLGKGRWYKLSFDAKSNANRNVNVKFGGGPERGYTAYAPTPDFALTDSVQSYEMKFQMQHDTDVAARLEFNMGLNANPVWIGNVVLEEIDPIDPYNEEAPKKPLSSGNHVYNGTFDQGRIDRMTYWNFYTDGAVSEASVDSVKRELEINITDGGSSEQAIRVIQKGINLLSNDEYQLTFKARANSDREMQVAFLSEDGTVNFSGNQKIRLTTTMEEKSVRFTMPDITDIKGQLVFFLGGNNSNVFLDDVKLIRLTNKNDQLTLNNIFPLKNGDFSNGLEHWTKHIQGDYGDSSSSGTLQVEDGQSKFSIRNVGNNPWDIMLIQEVMNLKKGNTYVVQFDARSTVDRLMEVVVENSSYTRFFNEKIQLNNTMKTFEFEFKMNTDEAVGLKYLLGNIVGGPAINEAHDVFIDNVRLEIKGQREKHFPLKNGDFSNGLSSWNRHVQGDYDGNSRATMEAANGEAKVVVQNVGVNPWDVQLYQPELALMEGKTYVVSFDARSTIDRLLEVVIDNGAPSYHRYFNENVQLTSSVKTYSYEFKMTKDDMTTFQFLLGNVAGQQISNQHEVYIDNVRLEVKGAREALGESDNEEPVDPTDPPEEKKWKEVGENLIIDGTFDTTKEFGIAPDQLVEGWNIFNMGNYVQWAGLADFSVENGRLHANVKQVGWNWYDIQLLQNLNVPSGTYKIQFDMSLEQARPVYVELAGSGIKTFNVTKEMKTYEVIVDVQEDGIKQFMFGLGRNSTDIEPPVPYTIIIDNVKLVRVEEVKDGDPTDPTDPPEEKKDEVEADFQMNGNNAVISDAGFESLLDELKNEGTVAVNIANNKDNTFVRLSERQVELLKEKSAKVQVNLNNDVMLSIPSQIFKNEKGKVEISIKKEKTVIGAVSSVYNLELKQGGHTMSEFGDLNVTLSLKVDKENVELSVYSSKSGKDNWTKLGGNYQDGRVVVNTNHFSSFAVFAQDPSNKKK</sequence>
<dbReference type="PANTHER" id="PTHR10963">
    <property type="entry name" value="GLYCOSYL HYDROLASE-RELATED"/>
    <property type="match status" value="1"/>
</dbReference>
<keyword evidence="7" id="KW-1185">Reference proteome</keyword>
<dbReference type="InterPro" id="IPR000757">
    <property type="entry name" value="Beta-glucanase-like"/>
</dbReference>
<dbReference type="SUPFAM" id="SSF49899">
    <property type="entry name" value="Concanavalin A-like lectins/glucanases"/>
    <property type="match status" value="1"/>
</dbReference>
<keyword evidence="4" id="KW-0732">Signal</keyword>
<evidence type="ECO:0000256" key="2">
    <source>
        <dbReference type="ARBA" id="ARBA00022801"/>
    </source>
</evidence>
<dbReference type="Pfam" id="PF00722">
    <property type="entry name" value="Glyco_hydro_16"/>
    <property type="match status" value="1"/>
</dbReference>
<dbReference type="Pfam" id="PF02018">
    <property type="entry name" value="CBM_4_9"/>
    <property type="match status" value="4"/>
</dbReference>
<comment type="similarity">
    <text evidence="1">Belongs to the glycosyl hydrolase 16 family.</text>
</comment>
<feature type="signal peptide" evidence="4">
    <location>
        <begin position="1"/>
        <end position="26"/>
    </location>
</feature>
<evidence type="ECO:0000313" key="7">
    <source>
        <dbReference type="Proteomes" id="UP000682713"/>
    </source>
</evidence>
<dbReference type="RefSeq" id="WP_213110785.1">
    <property type="nucleotide sequence ID" value="NZ_JAGYPJ010000001.1"/>
</dbReference>
<dbReference type="Gene3D" id="2.60.120.260">
    <property type="entry name" value="Galactose-binding domain-like"/>
    <property type="match status" value="5"/>
</dbReference>
<dbReference type="PANTHER" id="PTHR10963:SF55">
    <property type="entry name" value="GLYCOSIDE HYDROLASE FAMILY 16 PROTEIN"/>
    <property type="match status" value="1"/>
</dbReference>
<dbReference type="InterPro" id="IPR008979">
    <property type="entry name" value="Galactose-bd-like_sf"/>
</dbReference>
<dbReference type="Gene3D" id="2.60.120.200">
    <property type="match status" value="1"/>
</dbReference>
<dbReference type="InterPro" id="IPR050546">
    <property type="entry name" value="Glycosyl_Hydrlase_16"/>
</dbReference>